<dbReference type="Pfam" id="PF10646">
    <property type="entry name" value="Germane"/>
    <property type="match status" value="1"/>
</dbReference>
<evidence type="ECO:0000259" key="2">
    <source>
        <dbReference type="SMART" id="SM00909"/>
    </source>
</evidence>
<keyword evidence="1" id="KW-0732">Signal</keyword>
<protein>
    <recommendedName>
        <fullName evidence="2">GerMN domain-containing protein</fullName>
    </recommendedName>
</protein>
<dbReference type="OrthoDB" id="3226781at2"/>
<evidence type="ECO:0000313" key="4">
    <source>
        <dbReference type="Proteomes" id="UP000033772"/>
    </source>
</evidence>
<dbReference type="RefSeq" id="WP_045550965.1">
    <property type="nucleotide sequence ID" value="NZ_JZDQ02000056.1"/>
</dbReference>
<dbReference type="Proteomes" id="UP000033772">
    <property type="component" value="Unassembled WGS sequence"/>
</dbReference>
<dbReference type="InterPro" id="IPR018910">
    <property type="entry name" value="LpqB_C"/>
</dbReference>
<dbReference type="EMBL" id="JZDQ02000056">
    <property type="protein sequence ID" value="OIJ23749.1"/>
    <property type="molecule type" value="Genomic_DNA"/>
</dbReference>
<dbReference type="Pfam" id="PF25976">
    <property type="entry name" value="LpqB_N"/>
    <property type="match status" value="1"/>
</dbReference>
<dbReference type="InterPro" id="IPR059026">
    <property type="entry name" value="LpqB_N"/>
</dbReference>
<gene>
    <name evidence="3" type="ORF">UG56_026355</name>
</gene>
<dbReference type="InterPro" id="IPR019606">
    <property type="entry name" value="GerMN"/>
</dbReference>
<feature type="signal peptide" evidence="1">
    <location>
        <begin position="1"/>
        <end position="18"/>
    </location>
</feature>
<dbReference type="STRING" id="1844.UG56_026355"/>
<dbReference type="PROSITE" id="PS51257">
    <property type="entry name" value="PROKAR_LIPOPROTEIN"/>
    <property type="match status" value="1"/>
</dbReference>
<dbReference type="SMART" id="SM00909">
    <property type="entry name" value="Germane"/>
    <property type="match status" value="1"/>
</dbReference>
<dbReference type="InterPro" id="IPR011044">
    <property type="entry name" value="Quino_amine_DH_bsu"/>
</dbReference>
<comment type="caution">
    <text evidence="3">The sequence shown here is derived from an EMBL/GenBank/DDBJ whole genome shotgun (WGS) entry which is preliminary data.</text>
</comment>
<dbReference type="Pfam" id="PF10647">
    <property type="entry name" value="Gmad1"/>
    <property type="match status" value="1"/>
</dbReference>
<feature type="domain" description="GerMN" evidence="2">
    <location>
        <begin position="198"/>
        <end position="287"/>
    </location>
</feature>
<evidence type="ECO:0000256" key="1">
    <source>
        <dbReference type="SAM" id="SignalP"/>
    </source>
</evidence>
<accession>A0A1J4MWJ8</accession>
<name>A0A1J4MWJ8_9ACTN</name>
<evidence type="ECO:0000313" key="3">
    <source>
        <dbReference type="EMBL" id="OIJ23749.1"/>
    </source>
</evidence>
<proteinExistence type="predicted"/>
<dbReference type="AlphaFoldDB" id="A0A1J4MWJ8"/>
<organism evidence="3 4">
    <name type="scientific">Nocardioides luteus</name>
    <dbReference type="NCBI Taxonomy" id="1844"/>
    <lineage>
        <taxon>Bacteria</taxon>
        <taxon>Bacillati</taxon>
        <taxon>Actinomycetota</taxon>
        <taxon>Actinomycetes</taxon>
        <taxon>Propionibacteriales</taxon>
        <taxon>Nocardioidaceae</taxon>
        <taxon>Nocardioides</taxon>
    </lineage>
</organism>
<reference evidence="3" key="1">
    <citation type="submission" date="2016-10" db="EMBL/GenBank/DDBJ databases">
        <title>Draft Genome Sequence of Nocardioides luteus Strain BAFB, an Alkane-Degrading Bacterium Isolated from JP-7 Polluted Soil.</title>
        <authorList>
            <person name="Brown L."/>
            <person name="Ruiz O.N."/>
            <person name="Gunasekera T."/>
        </authorList>
    </citation>
    <scope>NUCLEOTIDE SEQUENCE [LARGE SCALE GENOMIC DNA]</scope>
    <source>
        <strain evidence="3">BAFB</strain>
    </source>
</reference>
<keyword evidence="4" id="KW-1185">Reference proteome</keyword>
<sequence>MRSALAVVLTAVALLASACSSVPDSGPVRPADLAAPDAQQELIPYNPGAPRAGASPGEIVDGFLDAMKATPMSTVYARRYLTKEEATRWAPAGRTLVYGERGTHAVSSPQVSVELEDAGWLDERGVWRGAMSASQAILDFELTRIKGEWRISSAPNALVVDADWFLTHFARSNLYYFEPTGHTLVPEPIFAPKGASYAATLVSSLLTGPGEDAQGVIRSALPTAANEPRSVEVRDGVAEVDLVGDLGDHGSEDLQLMGAQLAWTLRQDASVERIRLTIDGEPVVLPGYGDTFSVDNGGGYDPNGTSARVDLYALRGGSLVTSTGEGGDPWVPVLGGWAKSHGVTDVAVDADASTAAAVTADRTGVVVGELSSDGELAKAPVTGTRLLRPSWDLAGRLWLVDKDSTGARVMYVDGDRRVRVAIPGVTGENVTRFLVSRDGTRFVAVIGGESSDRIVVSRLQASSKGEITAGTSAVLLPHPDAATMQVTDIAWTSPTTIVAVQQISSTALFQSVSLDGAPSGERYTLSDRVTGVVGSPVASARLYAMSGWTLLDPLDRFDLELPSDLSDITYQG</sequence>
<feature type="chain" id="PRO_5009630329" description="GerMN domain-containing protein" evidence="1">
    <location>
        <begin position="19"/>
        <end position="572"/>
    </location>
</feature>
<dbReference type="SUPFAM" id="SSF50969">
    <property type="entry name" value="YVTN repeat-like/Quinoprotein amine dehydrogenase"/>
    <property type="match status" value="1"/>
</dbReference>